<dbReference type="AlphaFoldDB" id="A0A1C0YV79"/>
<keyword evidence="8" id="KW-0010">Activator</keyword>
<comment type="function">
    <text evidence="10">Member of the two-component regulatory system HssS/HssR involved in intracellular heme homeostasis and tempering of staphylococcal virulence. Phosphorylated HssR binds to a direct repeat sequence within hrtAB promoter and activates the expression of hrtAB, an efflux pump, in response to extracellular heme, hemin, hemoglobin or blood.</text>
</comment>
<dbReference type="InterPro" id="IPR036388">
    <property type="entry name" value="WH-like_DNA-bd_sf"/>
</dbReference>
<dbReference type="CDD" id="cd00383">
    <property type="entry name" value="trans_reg_C"/>
    <property type="match status" value="1"/>
</dbReference>
<evidence type="ECO:0000256" key="4">
    <source>
        <dbReference type="ARBA" id="ARBA00023012"/>
    </source>
</evidence>
<keyword evidence="17" id="KW-1185">Reference proteome</keyword>
<dbReference type="GO" id="GO:0000156">
    <property type="term" value="F:phosphorelay response regulator activity"/>
    <property type="evidence" value="ECO:0007669"/>
    <property type="project" value="TreeGrafter"/>
</dbReference>
<evidence type="ECO:0000256" key="11">
    <source>
        <dbReference type="ARBA" id="ARBA00039976"/>
    </source>
</evidence>
<keyword evidence="5" id="KW-0805">Transcription regulation</keyword>
<dbReference type="InterPro" id="IPR001789">
    <property type="entry name" value="Sig_transdc_resp-reg_receiver"/>
</dbReference>
<dbReference type="GO" id="GO:0032993">
    <property type="term" value="C:protein-DNA complex"/>
    <property type="evidence" value="ECO:0007669"/>
    <property type="project" value="TreeGrafter"/>
</dbReference>
<dbReference type="RefSeq" id="WP_066463748.1">
    <property type="nucleotide sequence ID" value="NZ_MATO01000031.1"/>
</dbReference>
<evidence type="ECO:0000256" key="8">
    <source>
        <dbReference type="ARBA" id="ARBA00023159"/>
    </source>
</evidence>
<dbReference type="SMART" id="SM00448">
    <property type="entry name" value="REC"/>
    <property type="match status" value="1"/>
</dbReference>
<dbReference type="Pfam" id="PF00486">
    <property type="entry name" value="Trans_reg_C"/>
    <property type="match status" value="1"/>
</dbReference>
<dbReference type="CDD" id="cd17574">
    <property type="entry name" value="REC_OmpR"/>
    <property type="match status" value="1"/>
</dbReference>
<dbReference type="PANTHER" id="PTHR48111:SF49">
    <property type="entry name" value="HEME RESPONSE REGULATOR HSSR"/>
    <property type="match status" value="1"/>
</dbReference>
<dbReference type="InterPro" id="IPR039420">
    <property type="entry name" value="WalR-like"/>
</dbReference>
<evidence type="ECO:0000313" key="16">
    <source>
        <dbReference type="EMBL" id="OCS91069.1"/>
    </source>
</evidence>
<dbReference type="GO" id="GO:0000976">
    <property type="term" value="F:transcription cis-regulatory region binding"/>
    <property type="evidence" value="ECO:0007669"/>
    <property type="project" value="TreeGrafter"/>
</dbReference>
<dbReference type="SUPFAM" id="SSF52172">
    <property type="entry name" value="CheY-like"/>
    <property type="match status" value="1"/>
</dbReference>
<keyword evidence="2" id="KW-0963">Cytoplasm</keyword>
<feature type="domain" description="Response regulatory" evidence="14">
    <location>
        <begin position="2"/>
        <end position="115"/>
    </location>
</feature>
<dbReference type="PANTHER" id="PTHR48111">
    <property type="entry name" value="REGULATOR OF RPOS"/>
    <property type="match status" value="1"/>
</dbReference>
<evidence type="ECO:0000256" key="6">
    <source>
        <dbReference type="ARBA" id="ARBA00023026"/>
    </source>
</evidence>
<name>A0A1C0YV79_9BACL</name>
<dbReference type="Proteomes" id="UP000093482">
    <property type="component" value="Unassembled WGS sequence"/>
</dbReference>
<evidence type="ECO:0000256" key="9">
    <source>
        <dbReference type="ARBA" id="ARBA00023163"/>
    </source>
</evidence>
<keyword evidence="6" id="KW-0843">Virulence</keyword>
<dbReference type="InterPro" id="IPR001867">
    <property type="entry name" value="OmpR/PhoB-type_DNA-bd"/>
</dbReference>
<sequence>MKILVVDDDRDILRLVSIHLQKEGYRVVQAESAEEALAILEHEAVDLVIADVMMPNMNGFELTEILTNDLDIPVILLTAKGQLADKEQGFLAGSDDYIVKPFEPRELLFRVAVIARRLHKTQQRIIRVGNVRMDREHYELTIGEKTVILPMKEFELLAQLAQRAGSVTPRSLLIEEIWGQEADSELTLNTHMNRVRDRLKKYGATLEIQTVRGIGYKLEVRQ</sequence>
<dbReference type="InterPro" id="IPR011006">
    <property type="entry name" value="CheY-like_superfamily"/>
</dbReference>
<evidence type="ECO:0000259" key="14">
    <source>
        <dbReference type="PROSITE" id="PS50110"/>
    </source>
</evidence>
<evidence type="ECO:0000256" key="3">
    <source>
        <dbReference type="ARBA" id="ARBA00022553"/>
    </source>
</evidence>
<feature type="modified residue" description="4-aspartylphosphate" evidence="12">
    <location>
        <position position="51"/>
    </location>
</feature>
<dbReference type="PROSITE" id="PS51755">
    <property type="entry name" value="OMPR_PHOB"/>
    <property type="match status" value="1"/>
</dbReference>
<evidence type="ECO:0000259" key="15">
    <source>
        <dbReference type="PROSITE" id="PS51755"/>
    </source>
</evidence>
<gene>
    <name evidence="16" type="ORF">A6K76_10010</name>
</gene>
<keyword evidence="9" id="KW-0804">Transcription</keyword>
<reference evidence="16 17" key="1">
    <citation type="submission" date="2016-07" db="EMBL/GenBank/DDBJ databases">
        <title>Caryophanon latum genome sequencing.</title>
        <authorList>
            <person name="Verma A."/>
            <person name="Pal Y."/>
            <person name="Krishnamurthi S."/>
        </authorList>
    </citation>
    <scope>NUCLEOTIDE SEQUENCE [LARGE SCALE GENOMIC DNA]</scope>
    <source>
        <strain evidence="16 17">DSM 14151</strain>
    </source>
</reference>
<dbReference type="GO" id="GO:0005829">
    <property type="term" value="C:cytosol"/>
    <property type="evidence" value="ECO:0007669"/>
    <property type="project" value="TreeGrafter"/>
</dbReference>
<evidence type="ECO:0000313" key="17">
    <source>
        <dbReference type="Proteomes" id="UP000093482"/>
    </source>
</evidence>
<comment type="caution">
    <text evidence="16">The sequence shown here is derived from an EMBL/GenBank/DDBJ whole genome shotgun (WGS) entry which is preliminary data.</text>
</comment>
<dbReference type="FunFam" id="3.40.50.2300:FF:000001">
    <property type="entry name" value="DNA-binding response regulator PhoB"/>
    <property type="match status" value="1"/>
</dbReference>
<dbReference type="SMART" id="SM00862">
    <property type="entry name" value="Trans_reg_C"/>
    <property type="match status" value="1"/>
</dbReference>
<keyword evidence="7 13" id="KW-0238">DNA-binding</keyword>
<organism evidence="16 17">
    <name type="scientific">Caryophanon latum</name>
    <dbReference type="NCBI Taxonomy" id="33977"/>
    <lineage>
        <taxon>Bacteria</taxon>
        <taxon>Bacillati</taxon>
        <taxon>Bacillota</taxon>
        <taxon>Bacilli</taxon>
        <taxon>Bacillales</taxon>
        <taxon>Caryophanaceae</taxon>
        <taxon>Caryophanon</taxon>
    </lineage>
</organism>
<evidence type="ECO:0000256" key="10">
    <source>
        <dbReference type="ARBA" id="ARBA00037471"/>
    </source>
</evidence>
<keyword evidence="4" id="KW-0902">Two-component regulatory system</keyword>
<accession>A0A1C0YV79</accession>
<dbReference type="Pfam" id="PF00072">
    <property type="entry name" value="Response_reg"/>
    <property type="match status" value="1"/>
</dbReference>
<keyword evidence="3 12" id="KW-0597">Phosphoprotein</keyword>
<evidence type="ECO:0000256" key="2">
    <source>
        <dbReference type="ARBA" id="ARBA00022490"/>
    </source>
</evidence>
<dbReference type="Gene3D" id="3.40.50.2300">
    <property type="match status" value="1"/>
</dbReference>
<dbReference type="GO" id="GO:0006355">
    <property type="term" value="P:regulation of DNA-templated transcription"/>
    <property type="evidence" value="ECO:0007669"/>
    <property type="project" value="InterPro"/>
</dbReference>
<proteinExistence type="predicted"/>
<evidence type="ECO:0000256" key="13">
    <source>
        <dbReference type="PROSITE-ProRule" id="PRU01091"/>
    </source>
</evidence>
<dbReference type="OrthoDB" id="9790442at2"/>
<evidence type="ECO:0000256" key="7">
    <source>
        <dbReference type="ARBA" id="ARBA00023125"/>
    </source>
</evidence>
<feature type="domain" description="OmpR/PhoB-type" evidence="15">
    <location>
        <begin position="123"/>
        <end position="220"/>
    </location>
</feature>
<evidence type="ECO:0000256" key="5">
    <source>
        <dbReference type="ARBA" id="ARBA00023015"/>
    </source>
</evidence>
<dbReference type="Gene3D" id="1.10.10.10">
    <property type="entry name" value="Winged helix-like DNA-binding domain superfamily/Winged helix DNA-binding domain"/>
    <property type="match status" value="1"/>
</dbReference>
<protein>
    <recommendedName>
        <fullName evidence="11">Heme response regulator HssR</fullName>
    </recommendedName>
</protein>
<dbReference type="PROSITE" id="PS50110">
    <property type="entry name" value="RESPONSE_REGULATORY"/>
    <property type="match status" value="1"/>
</dbReference>
<feature type="DNA-binding region" description="OmpR/PhoB-type" evidence="13">
    <location>
        <begin position="123"/>
        <end position="220"/>
    </location>
</feature>
<evidence type="ECO:0000256" key="12">
    <source>
        <dbReference type="PROSITE-ProRule" id="PRU00169"/>
    </source>
</evidence>
<comment type="subcellular location">
    <subcellularLocation>
        <location evidence="1">Cytoplasm</location>
    </subcellularLocation>
</comment>
<dbReference type="EMBL" id="MATO01000031">
    <property type="protein sequence ID" value="OCS91069.1"/>
    <property type="molecule type" value="Genomic_DNA"/>
</dbReference>
<evidence type="ECO:0000256" key="1">
    <source>
        <dbReference type="ARBA" id="ARBA00004496"/>
    </source>
</evidence>